<reference evidence="3" key="2">
    <citation type="submission" date="2023-11" db="EMBL/GenBank/DDBJ databases">
        <title>MicrobeMod: A computational toolkit for identifying prokaryotic methylation and restriction-modification with nanopore sequencing.</title>
        <authorList>
            <person name="Crits-Christoph A."/>
            <person name="Kang S.C."/>
            <person name="Lee H."/>
            <person name="Ostrov N."/>
        </authorList>
    </citation>
    <scope>NUCLEOTIDE SEQUENCE</scope>
    <source>
        <strain evidence="3">ATCC 51242</strain>
    </source>
</reference>
<dbReference type="HOGENOM" id="CLU_070738_1_0_11"/>
<feature type="transmembrane region" description="Helical" evidence="1">
    <location>
        <begin position="12"/>
        <end position="39"/>
    </location>
</feature>
<sequence>MHTADRREASPVRTLGLALAATPGLLLSGALFFFVAALFASAFPDAPGREVASLLSTLVMAAPALVGLALYLGAARGVLAFACVGLFGYGIETLGVVSGFPYGGFSYSDALGMKLFGLVPYLLPVSYVPLVIGAVAAGVSVFRTLGLGASRLRVALLSAALLVLIDALLDPGAVALGFWSWEADGLYYGIPLSNYFGWLLSGFIASYLLLLFGDWRRRPHPLTLDGLILASAFWVGVAVFHLLLLPAVLGAALFCALLLTRARLVRRAPEPGVKIGRP</sequence>
<evidence type="ECO:0000313" key="2">
    <source>
        <dbReference type="EMBL" id="AHY47288.1"/>
    </source>
</evidence>
<feature type="transmembrane region" description="Helical" evidence="1">
    <location>
        <begin position="154"/>
        <end position="175"/>
    </location>
</feature>
<keyword evidence="1" id="KW-0472">Membrane</keyword>
<feature type="transmembrane region" description="Helical" evidence="1">
    <location>
        <begin position="121"/>
        <end position="142"/>
    </location>
</feature>
<evidence type="ECO:0000256" key="1">
    <source>
        <dbReference type="SAM" id="Phobius"/>
    </source>
</evidence>
<reference evidence="2 4" key="1">
    <citation type="submission" date="2014-03" db="EMBL/GenBank/DDBJ databases">
        <title>Complete genome sequence of the Radio-Resistant Rubrobacter radiotolerans RSPS-4.</title>
        <authorList>
            <person name="Egas C.C."/>
            <person name="Barroso C.C."/>
            <person name="Froufe H.J.C."/>
            <person name="Pacheco J.J."/>
            <person name="Albuquerque L.L."/>
            <person name="da Costa M.M.S."/>
        </authorList>
    </citation>
    <scope>NUCLEOTIDE SEQUENCE [LARGE SCALE GENOMIC DNA]</scope>
    <source>
        <strain evidence="2 4">RSPS-4</strain>
    </source>
</reference>
<dbReference type="Pfam" id="PF04240">
    <property type="entry name" value="Caroten_synth"/>
    <property type="match status" value="1"/>
</dbReference>
<dbReference type="Proteomes" id="UP000025229">
    <property type="component" value="Chromosome"/>
</dbReference>
<name>A0A023X4L5_RUBRA</name>
<feature type="transmembrane region" description="Helical" evidence="1">
    <location>
        <begin position="227"/>
        <end position="259"/>
    </location>
</feature>
<accession>A0A023X4L5</accession>
<keyword evidence="1" id="KW-1133">Transmembrane helix</keyword>
<organism evidence="2 4">
    <name type="scientific">Rubrobacter radiotolerans</name>
    <name type="common">Arthrobacter radiotolerans</name>
    <dbReference type="NCBI Taxonomy" id="42256"/>
    <lineage>
        <taxon>Bacteria</taxon>
        <taxon>Bacillati</taxon>
        <taxon>Actinomycetota</taxon>
        <taxon>Rubrobacteria</taxon>
        <taxon>Rubrobacterales</taxon>
        <taxon>Rubrobacteraceae</taxon>
        <taxon>Rubrobacter</taxon>
    </lineage>
</organism>
<evidence type="ECO:0000313" key="4">
    <source>
        <dbReference type="Proteomes" id="UP000025229"/>
    </source>
</evidence>
<dbReference type="EMBL" id="JAWXXX010000001">
    <property type="protein sequence ID" value="MDX5894693.1"/>
    <property type="molecule type" value="Genomic_DNA"/>
</dbReference>
<keyword evidence="4" id="KW-1185">Reference proteome</keyword>
<dbReference type="OrthoDB" id="9811293at2"/>
<proteinExistence type="predicted"/>
<dbReference type="PANTHER" id="PTHR39419">
    <property type="entry name" value="SLL0814 PROTEIN"/>
    <property type="match status" value="1"/>
</dbReference>
<dbReference type="EMBL" id="CP007514">
    <property type="protein sequence ID" value="AHY47288.1"/>
    <property type="molecule type" value="Genomic_DNA"/>
</dbReference>
<dbReference type="PANTHER" id="PTHR39419:SF1">
    <property type="entry name" value="SLL0814 PROTEIN"/>
    <property type="match status" value="1"/>
</dbReference>
<dbReference type="eggNOG" id="COG2324">
    <property type="taxonomic scope" value="Bacteria"/>
</dbReference>
<dbReference type="RefSeq" id="WP_051589671.1">
    <property type="nucleotide sequence ID" value="NZ_CP007514.1"/>
</dbReference>
<protein>
    <submittedName>
        <fullName evidence="3">Carotenoid biosynthesis protein</fullName>
    </submittedName>
    <submittedName>
        <fullName evidence="2">Putative membrane protein</fullName>
    </submittedName>
</protein>
<dbReference type="PATRIC" id="fig|42256.3.peg.2042"/>
<dbReference type="InterPro" id="IPR007354">
    <property type="entry name" value="CruF-like"/>
</dbReference>
<evidence type="ECO:0000313" key="3">
    <source>
        <dbReference type="EMBL" id="MDX5894693.1"/>
    </source>
</evidence>
<feature type="transmembrane region" description="Helical" evidence="1">
    <location>
        <begin position="79"/>
        <end position="101"/>
    </location>
</feature>
<feature type="transmembrane region" description="Helical" evidence="1">
    <location>
        <begin position="195"/>
        <end position="215"/>
    </location>
</feature>
<dbReference type="Proteomes" id="UP001281130">
    <property type="component" value="Unassembled WGS sequence"/>
</dbReference>
<gene>
    <name evidence="2" type="ORF">RradSPS_2005</name>
    <name evidence="3" type="ORF">SIL72_11740</name>
</gene>
<feature type="transmembrane region" description="Helical" evidence="1">
    <location>
        <begin position="51"/>
        <end position="72"/>
    </location>
</feature>
<dbReference type="KEGG" id="rrd:RradSPS_2005"/>
<keyword evidence="1" id="KW-0812">Transmembrane</keyword>
<dbReference type="STRING" id="42256.RradSPS_2005"/>
<dbReference type="AlphaFoldDB" id="A0A023X4L5"/>